<dbReference type="PANTHER" id="PTHR10491:SF4">
    <property type="entry name" value="METHIONINE ADENOSYLTRANSFERASE 2 SUBUNIT BETA"/>
    <property type="match status" value="1"/>
</dbReference>
<comment type="catalytic activity">
    <reaction evidence="5 6">
        <text>dTDP-beta-L-rhamnose + NADP(+) = dTDP-4-dehydro-beta-L-rhamnose + NADPH + H(+)</text>
        <dbReference type="Rhea" id="RHEA:21796"/>
        <dbReference type="ChEBI" id="CHEBI:15378"/>
        <dbReference type="ChEBI" id="CHEBI:57510"/>
        <dbReference type="ChEBI" id="CHEBI:57783"/>
        <dbReference type="ChEBI" id="CHEBI:58349"/>
        <dbReference type="ChEBI" id="CHEBI:62830"/>
        <dbReference type="EC" id="1.1.1.133"/>
    </reaction>
</comment>
<comment type="caution">
    <text evidence="8">The sequence shown here is derived from an EMBL/GenBank/DDBJ whole genome shotgun (WGS) entry which is preliminary data.</text>
</comment>
<keyword evidence="6" id="KW-0521">NADP</keyword>
<comment type="function">
    <text evidence="6">Catalyzes the reduction of dTDP-6-deoxy-L-lyxo-4-hexulose to yield dTDP-L-rhamnose.</text>
</comment>
<dbReference type="InterPro" id="IPR029903">
    <property type="entry name" value="RmlD-like-bd"/>
</dbReference>
<evidence type="ECO:0000256" key="2">
    <source>
        <dbReference type="ARBA" id="ARBA00010944"/>
    </source>
</evidence>
<dbReference type="NCBIfam" id="TIGR01214">
    <property type="entry name" value="rmlD"/>
    <property type="match status" value="1"/>
</dbReference>
<evidence type="ECO:0000256" key="6">
    <source>
        <dbReference type="RuleBase" id="RU364082"/>
    </source>
</evidence>
<feature type="domain" description="RmlD-like substrate binding" evidence="7">
    <location>
        <begin position="1"/>
        <end position="294"/>
    </location>
</feature>
<dbReference type="GO" id="GO:0008831">
    <property type="term" value="F:dTDP-4-dehydrorhamnose reductase activity"/>
    <property type="evidence" value="ECO:0007669"/>
    <property type="project" value="UniProtKB-EC"/>
</dbReference>
<dbReference type="CDD" id="cd05254">
    <property type="entry name" value="dTDP_HR_like_SDR_e"/>
    <property type="match status" value="1"/>
</dbReference>
<dbReference type="Gene3D" id="3.90.25.10">
    <property type="entry name" value="UDP-galactose 4-epimerase, domain 1"/>
    <property type="match status" value="1"/>
</dbReference>
<dbReference type="Gene3D" id="3.40.50.720">
    <property type="entry name" value="NAD(P)-binding Rossmann-like Domain"/>
    <property type="match status" value="1"/>
</dbReference>
<comment type="similarity">
    <text evidence="2 6">Belongs to the dTDP-4-dehydrorhamnose reductase family.</text>
</comment>
<evidence type="ECO:0000313" key="9">
    <source>
        <dbReference type="Proteomes" id="UP001528850"/>
    </source>
</evidence>
<dbReference type="SUPFAM" id="SSF51735">
    <property type="entry name" value="NAD(P)-binding Rossmann-fold domains"/>
    <property type="match status" value="1"/>
</dbReference>
<evidence type="ECO:0000256" key="5">
    <source>
        <dbReference type="ARBA" id="ARBA00048200"/>
    </source>
</evidence>
<comment type="pathway">
    <text evidence="1 6">Carbohydrate biosynthesis; dTDP-L-rhamnose biosynthesis.</text>
</comment>
<dbReference type="EMBL" id="JARJJS010000002">
    <property type="protein sequence ID" value="MDF4024853.1"/>
    <property type="molecule type" value="Genomic_DNA"/>
</dbReference>
<evidence type="ECO:0000256" key="1">
    <source>
        <dbReference type="ARBA" id="ARBA00004781"/>
    </source>
</evidence>
<protein>
    <recommendedName>
        <fullName evidence="4 6">dTDP-4-dehydrorhamnose reductase</fullName>
        <ecNumber evidence="3 6">1.1.1.133</ecNumber>
    </recommendedName>
</protein>
<dbReference type="Pfam" id="PF04321">
    <property type="entry name" value="RmlD_sub_bind"/>
    <property type="match status" value="1"/>
</dbReference>
<dbReference type="InterPro" id="IPR036291">
    <property type="entry name" value="NAD(P)-bd_dom_sf"/>
</dbReference>
<dbReference type="InterPro" id="IPR005913">
    <property type="entry name" value="dTDP_dehydrorham_reduct"/>
</dbReference>
<gene>
    <name evidence="8" type="primary">rfbD</name>
    <name evidence="8" type="ORF">P3W24_07760</name>
</gene>
<proteinExistence type="inferred from homology"/>
<organism evidence="8 9">
    <name type="scientific">Luteibacter sahnii</name>
    <dbReference type="NCBI Taxonomy" id="3021977"/>
    <lineage>
        <taxon>Bacteria</taxon>
        <taxon>Pseudomonadati</taxon>
        <taxon>Pseudomonadota</taxon>
        <taxon>Gammaproteobacteria</taxon>
        <taxon>Lysobacterales</taxon>
        <taxon>Rhodanobacteraceae</taxon>
        <taxon>Luteibacter</taxon>
    </lineage>
</organism>
<evidence type="ECO:0000256" key="4">
    <source>
        <dbReference type="ARBA" id="ARBA00017099"/>
    </source>
</evidence>
<dbReference type="PANTHER" id="PTHR10491">
    <property type="entry name" value="DTDP-4-DEHYDRORHAMNOSE REDUCTASE"/>
    <property type="match status" value="1"/>
</dbReference>
<comment type="cofactor">
    <cofactor evidence="6">
        <name>Mg(2+)</name>
        <dbReference type="ChEBI" id="CHEBI:18420"/>
    </cofactor>
    <text evidence="6">Binds 1 Mg(2+) ion per monomer.</text>
</comment>
<dbReference type="Proteomes" id="UP001528850">
    <property type="component" value="Unassembled WGS sequence"/>
</dbReference>
<sequence>MKFLLLGADGQVGRSLRESLAGLGSVTASTRQGDHGDLACDLGDAHALNELLEATSPDVVVNAAAYTAVDRAESDRETAYAINAALPARLASWAAKTRASVVHYSTDYVFDGTANRPYREDDPTNPLGVYGSTKLEGERAIIASGCRHLILRTAWVYGQDGHNFLKTMLRLAGERPALRVVDDQQGTPTCALWIAQATAQIMNRWSKGEQGGIVHLTASGQTTWYGFARALLAEAYARGLIPALPIVEPVPTTEYPTPARRPAFSVLDGQLAERRFDLHRPAWNETLSELLARMAPQT</sequence>
<reference evidence="8 9" key="1">
    <citation type="journal article" date="2024" name="Curr. Microbiol.">
        <title>Luteibacter sahnii sp. nov., A Novel Yellow-Colored Xanthomonadin Pigment Producing Probiotic Bacterium from Healthy Rice Seed Microbiome.</title>
        <authorList>
            <person name="Jaiswal G."/>
            <person name="Rana R."/>
            <person name="Nayak P.K."/>
            <person name="Chouhan R."/>
            <person name="Gandhi S.G."/>
            <person name="Patel H.K."/>
            <person name="Patil P.B."/>
        </authorList>
    </citation>
    <scope>NUCLEOTIDE SEQUENCE [LARGE SCALE GENOMIC DNA]</scope>
    <source>
        <strain evidence="8 9">PPL201</strain>
    </source>
</reference>
<evidence type="ECO:0000259" key="7">
    <source>
        <dbReference type="Pfam" id="PF04321"/>
    </source>
</evidence>
<keyword evidence="9" id="KW-1185">Reference proteome</keyword>
<name>A0ABT6BAE4_9GAMM</name>
<accession>A0ABT6BAE4</accession>
<dbReference type="EC" id="1.1.1.133" evidence="3 6"/>
<evidence type="ECO:0000313" key="8">
    <source>
        <dbReference type="EMBL" id="MDF4024853.1"/>
    </source>
</evidence>
<keyword evidence="6 8" id="KW-0560">Oxidoreductase</keyword>
<evidence type="ECO:0000256" key="3">
    <source>
        <dbReference type="ARBA" id="ARBA00012929"/>
    </source>
</evidence>